<proteinExistence type="predicted"/>
<name>A0ACB7RGW6_HYAAI</name>
<accession>A0ACB7RGW6</accession>
<dbReference type="EMBL" id="CM023489">
    <property type="protein sequence ID" value="KAH6921797.1"/>
    <property type="molecule type" value="Genomic_DNA"/>
</dbReference>
<comment type="caution">
    <text evidence="1">The sequence shown here is derived from an EMBL/GenBank/DDBJ whole genome shotgun (WGS) entry which is preliminary data.</text>
</comment>
<dbReference type="Proteomes" id="UP000821845">
    <property type="component" value="Chromosome 9"/>
</dbReference>
<evidence type="ECO:0000313" key="2">
    <source>
        <dbReference type="Proteomes" id="UP000821845"/>
    </source>
</evidence>
<organism evidence="1 2">
    <name type="scientific">Hyalomma asiaticum</name>
    <name type="common">Tick</name>
    <dbReference type="NCBI Taxonomy" id="266040"/>
    <lineage>
        <taxon>Eukaryota</taxon>
        <taxon>Metazoa</taxon>
        <taxon>Ecdysozoa</taxon>
        <taxon>Arthropoda</taxon>
        <taxon>Chelicerata</taxon>
        <taxon>Arachnida</taxon>
        <taxon>Acari</taxon>
        <taxon>Parasitiformes</taxon>
        <taxon>Ixodida</taxon>
        <taxon>Ixodoidea</taxon>
        <taxon>Ixodidae</taxon>
        <taxon>Hyalomminae</taxon>
        <taxon>Hyalomma</taxon>
    </lineage>
</organism>
<keyword evidence="2" id="KW-1185">Reference proteome</keyword>
<evidence type="ECO:0000313" key="1">
    <source>
        <dbReference type="EMBL" id="KAH6921797.1"/>
    </source>
</evidence>
<protein>
    <submittedName>
        <fullName evidence="1">Uncharacterized protein</fullName>
    </submittedName>
</protein>
<sequence length="2086" mass="228009">MESYAHEAAVTLYAAGIASLMLKCATLGALVLFGAQQTARNNYPQLCRGPCLTLLDVAHFALLVLSVGLGLARSYLALRMGLLENNSVRVTSLVDATCDLTVALSSVAMLTIAWKRWKRCLPISGFVCTLLGFLSTAAILDAVRDATFMRDGQEISAVTDYFSKGFLVISYLLTVCIAGNFIGAGIRDQVTSRKTSVKTYQGFMDEDCVSPFAKIACISLYQTFREATKKVKSKLRIPHLRRGVRCKRLVLALTSRLPRRFTPRSPKAAFLGHVFGMLWIDALRVTLCNAAYFFCVFARVPALELLIESQGRTGLMISSLLFMATCVGECLLSAYSMDLIAIIGTRIRGLLQGIIFRKATMLSPAAAQPTGHVASLMSVDCLQLCNCTYTLPLPLFGALTLPVLFWMLSERAGAVPATCCAAWAIVTFLAPMALLYAQKRFWDVEIKARDERLKSMTDLLCNVRVVKMYAWEDALQENVLRSRRVELRNLLTINVLNAVLDSLCTSCSAVMTIILFATMSIFEPERALTPELSFSCVSLLYITDLTANGLALLFRNLSKKCTLAWNASTAKFAEPQLINVTLNVEPGSLVGVVGFVGSGKSSLLSAILGDMQCLEGTVACTGRIAYVPQLPNVHNMTIRDNILYGRPMHPGNYERVLRCCQLMNDLNKIPAGDAAEVGEKVRKHSFGLECAFIGFVNFGRGTNLSGGQKQRVSLARAAYSNSDVYLLDDPLSALDPVVANVIFREVLGPTGLLRNKTRIMVCNQGTYLRHMDKIVFVHDKKATVYATVHDLLEDPASPQNFHTVLKQKLLAPTDSDSTALEQHEENDAVGRITEEELAESTKTAWQLIFGLLRFSQWPGVAGVAVLAAAAVAHAMQQLWIKSWTDASRADAAAAAAARQYWIAGLVGICVANVLCRLLGGVLLAATARLMSGSLHRAMLDGVLCSPVSFFDASPRGRVLNRFAMDLDAVDTDSFVCGKQCVQGALITAASVAVVATQAPLVMVVMVVVAVLAAKGFTLAVSSSRSSRFFDSVSTSKLLQHMTETLDALSSVRAYGVLERFRLHFYRLDDICLRAYSSFCTCYRFSRSLTAVGGFLVVLAAVLLNTVGSQTPDPSSLGLALSSATSIPLALMSLCMMLFSTLQIMVCFERCLEYTELPAESDVDKTTADGKPASDSLILNAKWPSEGAVEFRNYSASYRPGIAPNVLNDVTFAVQPMQKVGVVGRTGAGKSSLVLALLRILRASQGCILIDSVDIAEVRLKRLRRAITVIPQDPSLVRGTLRMNLDPTGSRSDEELWKALRHVHLEYLVKGPAAGLDMETTDGGTNLSVGQRQLVCLARALLRGSKVLLLDEATSQMDGDTDRLIQATLREAFADSTLIAIAHRIHTVLDYDRLAGMEAPSCSVPGMERAIHTLDSTRLLLVAESLRAKFHSKGVDLQAPCGDYPGKTKCWLRLHLQAVNEILWKVYVQVVEHAPGVLTLSCVENGDVGTLRTDTSLQDAVVLMYTLLERHTCIKRLHLSPMAFPLWHFPSLFGSALNANQGITEVEGHPVDMEMTWRPMCQSTALACALGNLAPRLNCLNVTSVRLDHISAECMANGITKSNMRRLHLCSQMSASVTRKLLSAVDNCPSITSLELAGITLFSRPNAIVLATALKRNRTLTKLRAKFLADGVVGIILASLKHNETLQELSLDYSIDCTHSTLWDGLQALRENRALKRLEITDACFSNSCAIVMAEILQHNKAIEELSLSMNSFSDLGARALAETLLRSSSLKRLDFSNCRLTSRAVSKFLEAVSQNNAVELVCLGHVDMDDDWEPTLPLSEDVCARLQVSWNTQALQQWTACIKREGLRSPKACLDWTTADDSSSIAQWFSSAQVNSSSLVELVINCPHAVDADSTEAVVSFLEATPSLKKLVVRTLGENFFFSTAVLKALARNKSVREAEFDQALRAHLDIKAIQALLLANRTLHRLKFSSDMLPSKAPVMLAHALHKNFVFLTLEFQDQHTLNDMLPVVSVLNRNQSLLNRAVECVLDSARDERSTRALRLLSATESLLDAVSRISGKVREECQCLVLEAVRSLERERSEGAVGT</sequence>
<reference evidence="1" key="1">
    <citation type="submission" date="2020-05" db="EMBL/GenBank/DDBJ databases">
        <title>Large-scale comparative analyses of tick genomes elucidate their genetic diversity and vector capacities.</title>
        <authorList>
            <person name="Jia N."/>
            <person name="Wang J."/>
            <person name="Shi W."/>
            <person name="Du L."/>
            <person name="Sun Y."/>
            <person name="Zhan W."/>
            <person name="Jiang J."/>
            <person name="Wang Q."/>
            <person name="Zhang B."/>
            <person name="Ji P."/>
            <person name="Sakyi L.B."/>
            <person name="Cui X."/>
            <person name="Yuan T."/>
            <person name="Jiang B."/>
            <person name="Yang W."/>
            <person name="Lam T.T.-Y."/>
            <person name="Chang Q."/>
            <person name="Ding S."/>
            <person name="Wang X."/>
            <person name="Zhu J."/>
            <person name="Ruan X."/>
            <person name="Zhao L."/>
            <person name="Wei J."/>
            <person name="Que T."/>
            <person name="Du C."/>
            <person name="Cheng J."/>
            <person name="Dai P."/>
            <person name="Han X."/>
            <person name="Huang E."/>
            <person name="Gao Y."/>
            <person name="Liu J."/>
            <person name="Shao H."/>
            <person name="Ye R."/>
            <person name="Li L."/>
            <person name="Wei W."/>
            <person name="Wang X."/>
            <person name="Wang C."/>
            <person name="Yang T."/>
            <person name="Huo Q."/>
            <person name="Li W."/>
            <person name="Guo W."/>
            <person name="Chen H."/>
            <person name="Zhou L."/>
            <person name="Ni X."/>
            <person name="Tian J."/>
            <person name="Zhou Y."/>
            <person name="Sheng Y."/>
            <person name="Liu T."/>
            <person name="Pan Y."/>
            <person name="Xia L."/>
            <person name="Li J."/>
            <person name="Zhao F."/>
            <person name="Cao W."/>
        </authorList>
    </citation>
    <scope>NUCLEOTIDE SEQUENCE</scope>
    <source>
        <strain evidence="1">Hyas-2018</strain>
    </source>
</reference>
<gene>
    <name evidence="1" type="ORF">HPB50_004996</name>
</gene>